<dbReference type="EMBL" id="AAQH01000014">
    <property type="protein sequence ID" value="EAT11687.1"/>
    <property type="molecule type" value="Genomic_DNA"/>
</dbReference>
<dbReference type="OrthoDB" id="129043at2"/>
<dbReference type="STRING" id="207949.RED65_06052"/>
<proteinExistence type="predicted"/>
<evidence type="ECO:0000313" key="3">
    <source>
        <dbReference type="Proteomes" id="UP000004263"/>
    </source>
</evidence>
<dbReference type="Proteomes" id="UP000004263">
    <property type="component" value="Unassembled WGS sequence"/>
</dbReference>
<gene>
    <name evidence="2" type="ORF">RED65_06052</name>
</gene>
<feature type="repeat" description="TPR" evidence="1">
    <location>
        <begin position="140"/>
        <end position="173"/>
    </location>
</feature>
<dbReference type="AlphaFoldDB" id="Q1N0H7"/>
<organism evidence="2 3">
    <name type="scientific">Bermanella marisrubri</name>
    <dbReference type="NCBI Taxonomy" id="207949"/>
    <lineage>
        <taxon>Bacteria</taxon>
        <taxon>Pseudomonadati</taxon>
        <taxon>Pseudomonadota</taxon>
        <taxon>Gammaproteobacteria</taxon>
        <taxon>Oceanospirillales</taxon>
        <taxon>Oceanospirillaceae</taxon>
        <taxon>Bermanella</taxon>
    </lineage>
</organism>
<dbReference type="InterPro" id="IPR019734">
    <property type="entry name" value="TPR_rpt"/>
</dbReference>
<dbReference type="RefSeq" id="WP_007016457.1">
    <property type="nucleotide sequence ID" value="NZ_AAQH01000014.1"/>
</dbReference>
<dbReference type="InterPro" id="IPR013360">
    <property type="entry name" value="Pilus_4_PilW"/>
</dbReference>
<feature type="repeat" description="TPR" evidence="1">
    <location>
        <begin position="70"/>
        <end position="103"/>
    </location>
</feature>
<keyword evidence="3" id="KW-1185">Reference proteome</keyword>
<feature type="repeat" description="TPR" evidence="1">
    <location>
        <begin position="36"/>
        <end position="69"/>
    </location>
</feature>
<dbReference type="InterPro" id="IPR011990">
    <property type="entry name" value="TPR-like_helical_dom_sf"/>
</dbReference>
<evidence type="ECO:0000256" key="1">
    <source>
        <dbReference type="PROSITE-ProRule" id="PRU00339"/>
    </source>
</evidence>
<dbReference type="NCBIfam" id="TIGR02521">
    <property type="entry name" value="type_IV_pilW"/>
    <property type="match status" value="1"/>
</dbReference>
<dbReference type="SUPFAM" id="SSF81901">
    <property type="entry name" value="HCP-like"/>
    <property type="match status" value="1"/>
</dbReference>
<keyword evidence="1" id="KW-0802">TPR repeat</keyword>
<dbReference type="PANTHER" id="PTHR12558">
    <property type="entry name" value="CELL DIVISION CYCLE 16,23,27"/>
    <property type="match status" value="1"/>
</dbReference>
<dbReference type="PROSITE" id="PS50005">
    <property type="entry name" value="TPR"/>
    <property type="match status" value="3"/>
</dbReference>
<evidence type="ECO:0000313" key="2">
    <source>
        <dbReference type="EMBL" id="EAT11687.1"/>
    </source>
</evidence>
<dbReference type="SMART" id="SM00028">
    <property type="entry name" value="TPR"/>
    <property type="match status" value="4"/>
</dbReference>
<protein>
    <submittedName>
        <fullName evidence="2">Type IV pilus biogenesis protein PilF</fullName>
    </submittedName>
</protein>
<accession>Q1N0H7</accession>
<name>Q1N0H7_9GAMM</name>
<reference evidence="2 3" key="1">
    <citation type="submission" date="2006-03" db="EMBL/GenBank/DDBJ databases">
        <authorList>
            <person name="Pinhassi J."/>
            <person name="Pedros-Alio C."/>
            <person name="Ferriera S."/>
            <person name="Johnson J."/>
            <person name="Kravitz S."/>
            <person name="Halpern A."/>
            <person name="Remington K."/>
            <person name="Beeson K."/>
            <person name="Tran B."/>
            <person name="Rogers Y.-H."/>
            <person name="Friedman R."/>
            <person name="Venter J.C."/>
        </authorList>
    </citation>
    <scope>NUCLEOTIDE SEQUENCE [LARGE SCALE GENOMIC DNA]</scope>
    <source>
        <strain evidence="2 3">RED65</strain>
    </source>
</reference>
<comment type="caution">
    <text evidence="2">The sequence shown here is derived from an EMBL/GenBank/DDBJ whole genome shotgun (WGS) entry which is preliminary data.</text>
</comment>
<dbReference type="HOGENOM" id="CLU_003728_7_1_6"/>
<dbReference type="PANTHER" id="PTHR12558:SF13">
    <property type="entry name" value="CELL DIVISION CYCLE PROTEIN 27 HOMOLOG"/>
    <property type="match status" value="1"/>
</dbReference>
<dbReference type="Gene3D" id="1.25.40.10">
    <property type="entry name" value="Tetratricopeptide repeat domain"/>
    <property type="match status" value="1"/>
</dbReference>
<dbReference type="PROSITE" id="PS51257">
    <property type="entry name" value="PROKAR_LIPOPROTEIN"/>
    <property type="match status" value="1"/>
</dbReference>
<sequence>MKIIQILGLTGVLLLSGCVTVTDSRFTKKADPDKAAETYVALGVGYIQSGNLPMARTKIERALEINDDYAAAHSAMGLYWMNRGEPELAQQKFQTALDIDDDHSPSNYHYGRFLLLQKNDPAACEYLAKAAKDVDYEARIIAYEDLGVCHYRFDQQRLAIDAFERAWTINSDSTVACLNLAGIYMERNRLDLATRWFQRFERIIQDNGVQHNAESLYLGARIGKASGDKNAQASYAFKLRKRFPNSEEYQSYRSGK</sequence>